<gene>
    <name evidence="1" type="ordered locus">Fisuc_1296</name>
</gene>
<evidence type="ECO:0000313" key="2">
    <source>
        <dbReference type="Proteomes" id="UP000001497"/>
    </source>
</evidence>
<proteinExistence type="predicted"/>
<name>A0ABN3YTK2_FIBSS</name>
<evidence type="ECO:0000313" key="1">
    <source>
        <dbReference type="EMBL" id="ACX74896.1"/>
    </source>
</evidence>
<dbReference type="Proteomes" id="UP000001497">
    <property type="component" value="Chromosome"/>
</dbReference>
<organism evidence="1 2">
    <name type="scientific">Fibrobacter succinogenes (strain ATCC 19169 / S85)</name>
    <dbReference type="NCBI Taxonomy" id="59374"/>
    <lineage>
        <taxon>Bacteria</taxon>
        <taxon>Pseudomonadati</taxon>
        <taxon>Fibrobacterota</taxon>
        <taxon>Fibrobacteria</taxon>
        <taxon>Fibrobacterales</taxon>
        <taxon>Fibrobacteraceae</taxon>
        <taxon>Fibrobacter</taxon>
    </lineage>
</organism>
<protein>
    <submittedName>
        <fullName evidence="1">Uncharacterized protein</fullName>
    </submittedName>
</protein>
<keyword evidence="2" id="KW-1185">Reference proteome</keyword>
<sequence>MLKRRLEQLSLDLENKDLNKIKILIELVNLTLSEKFENTEKEENIEEICRIFWMLSCVIKLESAHSKDFPINLFKNFIDYINNLSLAKERKNIYSHHGIVLVQFLSELANKNRLLFNTLKDKFNVFYTHIGEFTEQFSWIFRIKDDIGAYVYPIHDLLDGVIEDAKDPTKENLIQLFFALQIYTQIDFDDKVSIRQKVNEIAQKYNIKILELLCNNGSFIGGALAGKNNLANQVLMVHDESYLIIRSTKKDYFGGETVQAEKNSKNEEIAWYIVLAVQENWRFCSLKEILLGSNSNAKVDVLLDVSSKSCYNVFFDKAFIVDRNDGRYLQITNQFKDKQIVESENKSSPCTPRHFWKIIGNSQNGIRGVILKQNRLETNILTIDFLAEFFANLTGDDCVQNTKYLECIKTLTDDEFYQNALFKRFIEENEKHGKIENALILYFNFIKKYVNPDRYDENTSMDLVPKLIMPYQIYVPCNGDIKVFFENLLRKEYFSEHEGNIVSVEIKKNKGKNLFYVDSHRIDASVIKCENEDDNINDYEEEKIWAINKNSHYILIPRKWIDTEKYLKKLHNIREESSLTKDIFLKDSNFFRIATIVEHTGFTDKLRKLYGFTNGTDCKALAIFKLYWHIQVFIKPGDEKNWFEKFKDLLLNKYYSNYVLNSDEWDSTFIKKIKELESNDVLFVGKESYGDGGTLSNIITKNITEDRSIIKWAIDAGLLNANLKNDAIYGYYLNIEGQKPKTISKIIFLTDNIISGSSTEKMLNYYFRNCKETERSYVRLNTTIDKILATNKKILGKDVEVEVRCIFALDDKNIPYGKSKVESENSNYSLKVNAMHLVPYNDYKVNENVGKIIAELYDKKFDSSLSNHAYVLRAHNMPWDKMLPDCMLKIETMGGLLQRKNEL</sequence>
<accession>A0ABN3YTK2</accession>
<dbReference type="EMBL" id="CP001792">
    <property type="protein sequence ID" value="ACX74896.1"/>
    <property type="molecule type" value="Genomic_DNA"/>
</dbReference>
<reference evidence="1" key="1">
    <citation type="submission" date="2009-10" db="EMBL/GenBank/DDBJ databases">
        <title>Complete sequence of Fibrobacter succinogenes subsp. succinogenes S85.</title>
        <authorList>
            <consortium name="US DOE Joint Genome Institute"/>
            <person name="Lucas S."/>
            <person name="Copeland A."/>
            <person name="Lapidus A."/>
            <person name="Glavina del Rio T."/>
            <person name="Tice H."/>
            <person name="Bruce D."/>
            <person name="Goodwin L."/>
            <person name="Pitluck S."/>
            <person name="Chertkov O."/>
            <person name="Detter J.C."/>
            <person name="Han C."/>
            <person name="Tapia R."/>
            <person name="Larimer F."/>
            <person name="Land M."/>
            <person name="Hauser L."/>
            <person name="Kyrpides N."/>
            <person name="Mikhailova N."/>
            <person name="Weimer P.J."/>
            <person name="Stevenson D.M."/>
            <person name="Boyum J."/>
            <person name="Brumm P.I."/>
            <person name="Mead D."/>
        </authorList>
    </citation>
    <scope>NUCLEOTIDE SEQUENCE [LARGE SCALE GENOMIC DNA]</scope>
    <source>
        <strain evidence="1">S85</strain>
    </source>
</reference>